<keyword evidence="2 7" id="KW-0812">Transmembrane</keyword>
<comment type="similarity">
    <text evidence="6 7">Belongs to the FliO/MopB family.</text>
</comment>
<evidence type="ECO:0000256" key="7">
    <source>
        <dbReference type="RuleBase" id="RU362064"/>
    </source>
</evidence>
<dbReference type="InterPro" id="IPR022781">
    <property type="entry name" value="Flagellar_biosynth_FliO"/>
</dbReference>
<name>A0ABX1R0L9_9ALTE</name>
<protein>
    <recommendedName>
        <fullName evidence="7">Flagellar protein</fullName>
    </recommendedName>
</protein>
<reference evidence="8 9" key="1">
    <citation type="submission" date="2020-03" db="EMBL/GenBank/DDBJ databases">
        <title>Alteromonas ponticola sp. nov., isolated from seawater.</title>
        <authorList>
            <person name="Yoon J.-H."/>
            <person name="Kim Y.-O."/>
        </authorList>
    </citation>
    <scope>NUCLEOTIDE SEQUENCE [LARGE SCALE GENOMIC DNA]</scope>
    <source>
        <strain evidence="8 9">MYP5</strain>
    </source>
</reference>
<dbReference type="EMBL" id="JAATNW010000003">
    <property type="protein sequence ID" value="NMH59619.1"/>
    <property type="molecule type" value="Genomic_DNA"/>
</dbReference>
<keyword evidence="1 7" id="KW-1003">Cell membrane</keyword>
<dbReference type="Proteomes" id="UP000709336">
    <property type="component" value="Unassembled WGS sequence"/>
</dbReference>
<keyword evidence="8" id="KW-0969">Cilium</keyword>
<sequence>MLPLVFSSSAFAQSTQSITNPTSVLSIFLSLLLVVAIIFALAYVMRRFNVTHSSNGQLKVVASMMAGAKERIMVIEVGDEQHLVGITSQSISHLSKLENNIKRQQPAENPGALFKQKLVSAMAGKINPSLKEEKQHG</sequence>
<comment type="subcellular location">
    <subcellularLocation>
        <location evidence="7">Cell membrane</location>
    </subcellularLocation>
    <subcellularLocation>
        <location evidence="7">Bacterial flagellum basal body</location>
    </subcellularLocation>
</comment>
<gene>
    <name evidence="8" type="primary">fliO</name>
    <name evidence="8" type="ORF">HCJ96_06295</name>
</gene>
<comment type="caution">
    <text evidence="8">The sequence shown here is derived from an EMBL/GenBank/DDBJ whole genome shotgun (WGS) entry which is preliminary data.</text>
</comment>
<evidence type="ECO:0000256" key="1">
    <source>
        <dbReference type="ARBA" id="ARBA00022475"/>
    </source>
</evidence>
<dbReference type="NCBIfam" id="TIGR03500">
    <property type="entry name" value="FliO_TIGR"/>
    <property type="match status" value="1"/>
</dbReference>
<keyword evidence="8" id="KW-0966">Cell projection</keyword>
<evidence type="ECO:0000256" key="5">
    <source>
        <dbReference type="ARBA" id="ARBA00023143"/>
    </source>
</evidence>
<dbReference type="PANTHER" id="PTHR38766:SF1">
    <property type="entry name" value="FLAGELLAR PROTEIN FLIO"/>
    <property type="match status" value="1"/>
</dbReference>
<evidence type="ECO:0000256" key="4">
    <source>
        <dbReference type="ARBA" id="ARBA00023136"/>
    </source>
</evidence>
<dbReference type="InterPro" id="IPR052205">
    <property type="entry name" value="FliO/MopB"/>
</dbReference>
<evidence type="ECO:0000256" key="3">
    <source>
        <dbReference type="ARBA" id="ARBA00022989"/>
    </source>
</evidence>
<keyword evidence="4 7" id="KW-0472">Membrane</keyword>
<feature type="transmembrane region" description="Helical" evidence="7">
    <location>
        <begin position="27"/>
        <end position="45"/>
    </location>
</feature>
<keyword evidence="3 7" id="KW-1133">Transmembrane helix</keyword>
<evidence type="ECO:0000313" key="8">
    <source>
        <dbReference type="EMBL" id="NMH59619.1"/>
    </source>
</evidence>
<evidence type="ECO:0000256" key="2">
    <source>
        <dbReference type="ARBA" id="ARBA00022692"/>
    </source>
</evidence>
<keyword evidence="8" id="KW-0282">Flagellum</keyword>
<proteinExistence type="inferred from homology"/>
<organism evidence="8 9">
    <name type="scientific">Alteromonas ponticola</name>
    <dbReference type="NCBI Taxonomy" id="2720613"/>
    <lineage>
        <taxon>Bacteria</taxon>
        <taxon>Pseudomonadati</taxon>
        <taxon>Pseudomonadota</taxon>
        <taxon>Gammaproteobacteria</taxon>
        <taxon>Alteromonadales</taxon>
        <taxon>Alteromonadaceae</taxon>
        <taxon>Alteromonas/Salinimonas group</taxon>
        <taxon>Alteromonas</taxon>
    </lineage>
</organism>
<dbReference type="RefSeq" id="WP_169210181.1">
    <property type="nucleotide sequence ID" value="NZ_JAATNW010000003.1"/>
</dbReference>
<accession>A0ABX1R0L9</accession>
<keyword evidence="9" id="KW-1185">Reference proteome</keyword>
<evidence type="ECO:0000313" key="9">
    <source>
        <dbReference type="Proteomes" id="UP000709336"/>
    </source>
</evidence>
<keyword evidence="5 7" id="KW-0975">Bacterial flagellum</keyword>
<dbReference type="PANTHER" id="PTHR38766">
    <property type="entry name" value="FLAGELLAR PROTEIN FLIO"/>
    <property type="match status" value="1"/>
</dbReference>
<evidence type="ECO:0000256" key="6">
    <source>
        <dbReference type="ARBA" id="ARBA00037937"/>
    </source>
</evidence>
<dbReference type="Pfam" id="PF04347">
    <property type="entry name" value="FliO"/>
    <property type="match status" value="1"/>
</dbReference>